<proteinExistence type="inferred from homology"/>
<dbReference type="AlphaFoldDB" id="A0A9X3DJP3"/>
<dbReference type="PANTHER" id="PTHR36699:SF1">
    <property type="entry name" value="L,D-TRANSPEPTIDASE YAFK-RELATED"/>
    <property type="match status" value="1"/>
</dbReference>
<keyword evidence="5 7" id="KW-0573">Peptidoglycan synthesis</keyword>
<dbReference type="RefSeq" id="WP_029204059.1">
    <property type="nucleotide sequence ID" value="NZ_JAPJUH010000004.1"/>
</dbReference>
<evidence type="ECO:0000256" key="8">
    <source>
        <dbReference type="SAM" id="SignalP"/>
    </source>
</evidence>
<evidence type="ECO:0000256" key="4">
    <source>
        <dbReference type="ARBA" id="ARBA00022960"/>
    </source>
</evidence>
<protein>
    <submittedName>
        <fullName evidence="10">L,D-transpeptidase family protein</fullName>
    </submittedName>
</protein>
<evidence type="ECO:0000256" key="5">
    <source>
        <dbReference type="ARBA" id="ARBA00022984"/>
    </source>
</evidence>
<evidence type="ECO:0000259" key="9">
    <source>
        <dbReference type="PROSITE" id="PS52029"/>
    </source>
</evidence>
<dbReference type="GO" id="GO:0016740">
    <property type="term" value="F:transferase activity"/>
    <property type="evidence" value="ECO:0007669"/>
    <property type="project" value="UniProtKB-KW"/>
</dbReference>
<feature type="chain" id="PRO_5040983734" evidence="8">
    <location>
        <begin position="19"/>
        <end position="243"/>
    </location>
</feature>
<dbReference type="EMBL" id="JAPJUH010000004">
    <property type="protein sequence ID" value="MCX3266178.1"/>
    <property type="molecule type" value="Genomic_DNA"/>
</dbReference>
<keyword evidence="8" id="KW-0732">Signal</keyword>
<comment type="caution">
    <text evidence="10">The sequence shown here is derived from an EMBL/GenBank/DDBJ whole genome shotgun (WGS) entry which is preliminary data.</text>
</comment>
<reference evidence="10" key="1">
    <citation type="submission" date="2022-11" db="EMBL/GenBank/DDBJ databases">
        <authorList>
            <person name="Graham C."/>
            <person name="Newman J.D."/>
        </authorList>
    </citation>
    <scope>NUCLEOTIDE SEQUENCE</scope>
    <source>
        <strain evidence="10">DSM 19486</strain>
    </source>
</reference>
<feature type="signal peptide" evidence="8">
    <location>
        <begin position="1"/>
        <end position="18"/>
    </location>
</feature>
<evidence type="ECO:0000313" key="10">
    <source>
        <dbReference type="EMBL" id="MCX3266178.1"/>
    </source>
</evidence>
<dbReference type="GO" id="GO:0071555">
    <property type="term" value="P:cell wall organization"/>
    <property type="evidence" value="ECO:0007669"/>
    <property type="project" value="UniProtKB-UniRule"/>
</dbReference>
<feature type="active site" description="Nucleophile" evidence="7">
    <location>
        <position position="160"/>
    </location>
</feature>
<dbReference type="Pfam" id="PF03734">
    <property type="entry name" value="YkuD"/>
    <property type="match status" value="1"/>
</dbReference>
<evidence type="ECO:0000256" key="7">
    <source>
        <dbReference type="PROSITE-ProRule" id="PRU01373"/>
    </source>
</evidence>
<keyword evidence="11" id="KW-1185">Reference proteome</keyword>
<dbReference type="CDD" id="cd16913">
    <property type="entry name" value="YkuD_like"/>
    <property type="match status" value="1"/>
</dbReference>
<keyword evidence="6 7" id="KW-0961">Cell wall biogenesis/degradation</keyword>
<dbReference type="GO" id="GO:0004180">
    <property type="term" value="F:carboxypeptidase activity"/>
    <property type="evidence" value="ECO:0007669"/>
    <property type="project" value="UniProtKB-ARBA"/>
</dbReference>
<name>A0A9X3DJP3_9SPHI</name>
<feature type="active site" description="Proton donor/acceptor" evidence="7">
    <location>
        <position position="152"/>
    </location>
</feature>
<evidence type="ECO:0000256" key="1">
    <source>
        <dbReference type="ARBA" id="ARBA00004752"/>
    </source>
</evidence>
<feature type="domain" description="L,D-TPase catalytic" evidence="9">
    <location>
        <begin position="57"/>
        <end position="191"/>
    </location>
</feature>
<gene>
    <name evidence="10" type="ORF">OQZ29_15575</name>
</gene>
<evidence type="ECO:0000313" key="11">
    <source>
        <dbReference type="Proteomes" id="UP001142592"/>
    </source>
</evidence>
<dbReference type="PANTHER" id="PTHR36699">
    <property type="entry name" value="LD-TRANSPEPTIDASE"/>
    <property type="match status" value="1"/>
</dbReference>
<dbReference type="SUPFAM" id="SSF141523">
    <property type="entry name" value="L,D-transpeptidase catalytic domain-like"/>
    <property type="match status" value="1"/>
</dbReference>
<dbReference type="PROSITE" id="PS52029">
    <property type="entry name" value="LD_TPASE"/>
    <property type="match status" value="1"/>
</dbReference>
<evidence type="ECO:0000256" key="6">
    <source>
        <dbReference type="ARBA" id="ARBA00023316"/>
    </source>
</evidence>
<keyword evidence="3" id="KW-0808">Transferase</keyword>
<sequence length="243" mass="27949">MKLICLTFLLSFSIMANAQTLTHNQLQFERVKNAYDEKWTSLREVLSKFSIGHSPLMLINAYKAEKTLEVWMKNPGDKFYRLIKVYEFCASSGLLGPKVMEGDKQTPEGFYYINVLNPMSNYHLSLGINYPNHVDIERTGKQNSPGGDIYIHGSCETVGCIPLTDDKIKELYLLAIFSTDLKTKKIPVNIYPFKMTEENMKKYAIQFPAHVDFWKTLQQGYLAFEKDKNAINFKVAKGKYIVK</sequence>
<organism evidence="10 11">
    <name type="scientific">Pedobacter agri</name>
    <dbReference type="NCBI Taxonomy" id="454586"/>
    <lineage>
        <taxon>Bacteria</taxon>
        <taxon>Pseudomonadati</taxon>
        <taxon>Bacteroidota</taxon>
        <taxon>Sphingobacteriia</taxon>
        <taxon>Sphingobacteriales</taxon>
        <taxon>Sphingobacteriaceae</taxon>
        <taxon>Pedobacter</taxon>
    </lineage>
</organism>
<accession>A0A9X3DJP3</accession>
<comment type="similarity">
    <text evidence="2">Belongs to the YkuD family.</text>
</comment>
<dbReference type="InterPro" id="IPR005490">
    <property type="entry name" value="LD_TPept_cat_dom"/>
</dbReference>
<evidence type="ECO:0000256" key="2">
    <source>
        <dbReference type="ARBA" id="ARBA00005992"/>
    </source>
</evidence>
<dbReference type="GO" id="GO:0008360">
    <property type="term" value="P:regulation of cell shape"/>
    <property type="evidence" value="ECO:0007669"/>
    <property type="project" value="UniProtKB-UniRule"/>
</dbReference>
<evidence type="ECO:0000256" key="3">
    <source>
        <dbReference type="ARBA" id="ARBA00022679"/>
    </source>
</evidence>
<keyword evidence="4 7" id="KW-0133">Cell shape</keyword>
<dbReference type="InterPro" id="IPR038063">
    <property type="entry name" value="Transpep_catalytic_dom"/>
</dbReference>
<dbReference type="Proteomes" id="UP001142592">
    <property type="component" value="Unassembled WGS sequence"/>
</dbReference>
<dbReference type="GO" id="GO:0009252">
    <property type="term" value="P:peptidoglycan biosynthetic process"/>
    <property type="evidence" value="ECO:0007669"/>
    <property type="project" value="UniProtKB-KW"/>
</dbReference>
<comment type="pathway">
    <text evidence="1 7">Cell wall biogenesis; peptidoglycan biosynthesis.</text>
</comment>